<accession>A0AAE1F1X8</accession>
<protein>
    <recommendedName>
        <fullName evidence="1">Fibronectin type-III domain-containing protein</fullName>
    </recommendedName>
</protein>
<dbReference type="AlphaFoldDB" id="A0AAE1F1X8"/>
<reference evidence="2" key="1">
    <citation type="submission" date="2023-10" db="EMBL/GenBank/DDBJ databases">
        <title>Genome assemblies of two species of porcelain crab, Petrolisthes cinctipes and Petrolisthes manimaculis (Anomura: Porcellanidae).</title>
        <authorList>
            <person name="Angst P."/>
        </authorList>
    </citation>
    <scope>NUCLEOTIDE SEQUENCE</scope>
    <source>
        <strain evidence="2">PB745_01</strain>
        <tissue evidence="2">Gill</tissue>
    </source>
</reference>
<evidence type="ECO:0000313" key="3">
    <source>
        <dbReference type="Proteomes" id="UP001286313"/>
    </source>
</evidence>
<feature type="domain" description="Fibronectin type-III" evidence="1">
    <location>
        <begin position="214"/>
        <end position="305"/>
    </location>
</feature>
<dbReference type="InterPro" id="IPR003961">
    <property type="entry name" value="FN3_dom"/>
</dbReference>
<comment type="caution">
    <text evidence="2">The sequence shown here is derived from an EMBL/GenBank/DDBJ whole genome shotgun (WGS) entry which is preliminary data.</text>
</comment>
<dbReference type="EMBL" id="JAWQEG010003598">
    <property type="protein sequence ID" value="KAK3865397.1"/>
    <property type="molecule type" value="Genomic_DNA"/>
</dbReference>
<dbReference type="SUPFAM" id="SSF49265">
    <property type="entry name" value="Fibronectin type III"/>
    <property type="match status" value="1"/>
</dbReference>
<dbReference type="InterPro" id="IPR036116">
    <property type="entry name" value="FN3_sf"/>
</dbReference>
<evidence type="ECO:0000313" key="2">
    <source>
        <dbReference type="EMBL" id="KAK3865397.1"/>
    </source>
</evidence>
<organism evidence="2 3">
    <name type="scientific">Petrolisthes cinctipes</name>
    <name type="common">Flat porcelain crab</name>
    <dbReference type="NCBI Taxonomy" id="88211"/>
    <lineage>
        <taxon>Eukaryota</taxon>
        <taxon>Metazoa</taxon>
        <taxon>Ecdysozoa</taxon>
        <taxon>Arthropoda</taxon>
        <taxon>Crustacea</taxon>
        <taxon>Multicrustacea</taxon>
        <taxon>Malacostraca</taxon>
        <taxon>Eumalacostraca</taxon>
        <taxon>Eucarida</taxon>
        <taxon>Decapoda</taxon>
        <taxon>Pleocyemata</taxon>
        <taxon>Anomura</taxon>
        <taxon>Galatheoidea</taxon>
        <taxon>Porcellanidae</taxon>
        <taxon>Petrolisthes</taxon>
    </lineage>
</organism>
<name>A0AAE1F1X8_PETCI</name>
<sequence length="397" mass="44653">MEPCTSLTIEVSGNDISAPLNHIQTAPSGVSNVNVVWVDSPIQVTWVNPDNETGSTCYENTRLNLTNYYNVTYPFTFQHDQESLEFTACVRGYATVVLWTNGGDGYSDITVRDIQPEHSYFDIDPTIENVMCTRSGCLDYDVKWDYIPACLGVTRFAITVSDYSYAHQNLSTTNITVTNRSPSKRYYTCIKTVDDYNNVLGDYQCTHCNTIEQNVLNLVAWAPSSDTVKATWDPALCSSETYTNYQVNIRDISSSYGSSQYYETEQTTITFSDYLIYSLTEYRVCVSVNHLSPDTCTTTTTLPQEVECVGVKSTGSLTLQVEWKDSYYYGNDVMYKVSWGKDLQYSDTTQDKPYTITGYNTTDEEVQVCVARLEQNLLSVNTCYPSKECHNSGTSSG</sequence>
<proteinExistence type="predicted"/>
<evidence type="ECO:0000259" key="1">
    <source>
        <dbReference type="PROSITE" id="PS50853"/>
    </source>
</evidence>
<dbReference type="PROSITE" id="PS50853">
    <property type="entry name" value="FN3"/>
    <property type="match status" value="1"/>
</dbReference>
<gene>
    <name evidence="2" type="ORF">Pcinc_029001</name>
</gene>
<keyword evidence="3" id="KW-1185">Reference proteome</keyword>
<dbReference type="Proteomes" id="UP001286313">
    <property type="component" value="Unassembled WGS sequence"/>
</dbReference>